<dbReference type="Pfam" id="PF25597">
    <property type="entry name" value="SH3_retrovirus"/>
    <property type="match status" value="1"/>
</dbReference>
<keyword evidence="2" id="KW-0479">Metal-binding</keyword>
<organism evidence="7 8">
    <name type="scientific">Oryctes borbonicus</name>
    <dbReference type="NCBI Taxonomy" id="1629725"/>
    <lineage>
        <taxon>Eukaryota</taxon>
        <taxon>Metazoa</taxon>
        <taxon>Ecdysozoa</taxon>
        <taxon>Arthropoda</taxon>
        <taxon>Hexapoda</taxon>
        <taxon>Insecta</taxon>
        <taxon>Pterygota</taxon>
        <taxon>Neoptera</taxon>
        <taxon>Endopterygota</taxon>
        <taxon>Coleoptera</taxon>
        <taxon>Polyphaga</taxon>
        <taxon>Scarabaeiformia</taxon>
        <taxon>Scarabaeidae</taxon>
        <taxon>Dynastinae</taxon>
        <taxon>Oryctes</taxon>
    </lineage>
</organism>
<evidence type="ECO:0000313" key="8">
    <source>
        <dbReference type="Proteomes" id="UP000051574"/>
    </source>
</evidence>
<evidence type="ECO:0000313" key="7">
    <source>
        <dbReference type="EMBL" id="KRT78250.1"/>
    </source>
</evidence>
<dbReference type="GO" id="GO:0071897">
    <property type="term" value="P:DNA biosynthetic process"/>
    <property type="evidence" value="ECO:0007669"/>
    <property type="project" value="UniProtKB-ARBA"/>
</dbReference>
<feature type="signal peptide" evidence="5">
    <location>
        <begin position="1"/>
        <end position="16"/>
    </location>
</feature>
<dbReference type="InterPro" id="IPR057670">
    <property type="entry name" value="SH3_retrovirus"/>
</dbReference>
<accession>A0A0T6AT79</accession>
<dbReference type="AlphaFoldDB" id="A0A0T6AT79"/>
<dbReference type="Pfam" id="PF07727">
    <property type="entry name" value="RVT_2"/>
    <property type="match status" value="1"/>
</dbReference>
<dbReference type="GO" id="GO:0046872">
    <property type="term" value="F:metal ion binding"/>
    <property type="evidence" value="ECO:0007669"/>
    <property type="project" value="UniProtKB-KW"/>
</dbReference>
<dbReference type="GO" id="GO:0015074">
    <property type="term" value="P:DNA integration"/>
    <property type="evidence" value="ECO:0007669"/>
    <property type="project" value="InterPro"/>
</dbReference>
<keyword evidence="3" id="KW-0064">Aspartyl protease</keyword>
<dbReference type="SUPFAM" id="SSF56672">
    <property type="entry name" value="DNA/RNA polymerases"/>
    <property type="match status" value="1"/>
</dbReference>
<evidence type="ECO:0000256" key="1">
    <source>
        <dbReference type="ARBA" id="ARBA00022670"/>
    </source>
</evidence>
<protein>
    <recommendedName>
        <fullName evidence="6">Integrase catalytic domain-containing protein</fullName>
    </recommendedName>
</protein>
<dbReference type="InterPro" id="IPR039537">
    <property type="entry name" value="Retrotran_Ty1/copia-like"/>
</dbReference>
<evidence type="ECO:0000256" key="3">
    <source>
        <dbReference type="ARBA" id="ARBA00022750"/>
    </source>
</evidence>
<feature type="chain" id="PRO_5006668112" description="Integrase catalytic domain-containing protein" evidence="5">
    <location>
        <begin position="17"/>
        <end position="1111"/>
    </location>
</feature>
<dbReference type="InterPro" id="IPR013103">
    <property type="entry name" value="RVT_2"/>
</dbReference>
<dbReference type="GO" id="GO:0006508">
    <property type="term" value="P:proteolysis"/>
    <property type="evidence" value="ECO:0007669"/>
    <property type="project" value="UniProtKB-KW"/>
</dbReference>
<dbReference type="CDD" id="cd09272">
    <property type="entry name" value="RNase_HI_RT_Ty1"/>
    <property type="match status" value="1"/>
</dbReference>
<dbReference type="Proteomes" id="UP000051574">
    <property type="component" value="Unassembled WGS sequence"/>
</dbReference>
<dbReference type="GO" id="GO:0004190">
    <property type="term" value="F:aspartic-type endopeptidase activity"/>
    <property type="evidence" value="ECO:0007669"/>
    <property type="project" value="UniProtKB-KW"/>
</dbReference>
<feature type="domain" description="Integrase catalytic" evidence="6">
    <location>
        <begin position="286"/>
        <end position="462"/>
    </location>
</feature>
<keyword evidence="8" id="KW-1185">Reference proteome</keyword>
<dbReference type="InterPro" id="IPR036397">
    <property type="entry name" value="RNaseH_sf"/>
</dbReference>
<evidence type="ECO:0000256" key="4">
    <source>
        <dbReference type="ARBA" id="ARBA00022801"/>
    </source>
</evidence>
<name>A0A0T6AT79_9SCAR</name>
<sequence>MLFYLIVVAAIYVVQRIITSGTVRNLLGKLKRTVEMDIEEDINEHEVIGITIGEVKATEGVVMEADGNYNRRGNYVKNESSGQDEEGICFMTNSKDIEHRDSNKLVFCIDSGCTDHLVNDKSFFSDFLVLKHPIKIAVAKNNNFMEAIGVGNIKVISKVNRNEVECTIKNVFYVPNLRKNLLSVKKLEMANIKLIFEKGQVSLYSNKKLIGIGYRNNLYEIEFEVEKKDCLNIELENEDVNLWHKRYGHICQANLDKLVKNGMVLGIDNLKVGKIEFCEPCIKGKMSRLPFGTRSKAKRLLEIVHSDVAGPITPLTHDGGKYFVSFIDDFSNFVTVYIIKNKGDVFSCFKEYAIMMQSKFDARISVLRSDNGREYISDEFKTFCRENGIYMDYTTPYTPEQNGKAERFNRSLVDKARAMIEDGNVPKTFWNEAVRVAAYLLNRSPSSQLSNTTPAELWYGKKPDVKNLRVFGSTAYSHIPKELRSKFDAKSEKCIMVGYTTTGYRLWSLEKQKIIVSRDVVFNEKNFHYKDTQTQVSLDRNEESADSINEEVVEENQVTEGKEIRKSTRVKKIPKRLEDYEINDNAEKLPDETIDIMMAYSIGFLSSNSPSTFEEAIQDKDWEKAIEQELMMLKRNETWEVVPFIENQDIIDSKWVFSEKEVQGRNVKKARLVARGFQQKTSAEEEIYTPVARMITLRVLLSLAVENNCKIHQMDVKSAFLHGELREPVYMYLPDGLEGNRSTHVCKLKKALYGLRSSPKCWYERLSNYLNNIGFRRSDVDPCLFVHNNTYLLIWVDDLILISNDLESVEHVKSQLSTEFDMKDFSNSNKITFLGLEIEKNNNCLYISQQNLIARVLKKFYMLECKSSYTPMQAKLNLELQPNIQLEVPYKELIGSLMYIMLGSRPDICFSVMYFSQFQNCFGITHWKHLRNILRYLNYTKNYALKYTKTNVDLNVEAYADSDFASNPNDRKSVTGFLLKLNNNTVAWKSKKQAIVALSSSESEYVALASCVAECLFLKQLLESMTNTKIDCINVYEDNQSSIKMASTLETKRSKHIDVKYHFLRNFVSNGTIKLVYLPTTEQCADLLTKALPRVKHEYFRGQLGVVSFKM</sequence>
<dbReference type="Pfam" id="PF22936">
    <property type="entry name" value="Pol_BBD"/>
    <property type="match status" value="1"/>
</dbReference>
<dbReference type="InterPro" id="IPR043502">
    <property type="entry name" value="DNA/RNA_pol_sf"/>
</dbReference>
<proteinExistence type="predicted"/>
<dbReference type="PANTHER" id="PTHR42648:SF28">
    <property type="entry name" value="TRANSPOSON-ENCODED PROTEIN WITH RIBONUCLEASE H-LIKE AND RETROVIRUS ZINC FINGER-LIKE DOMAINS"/>
    <property type="match status" value="1"/>
</dbReference>
<dbReference type="Pfam" id="PF13976">
    <property type="entry name" value="gag_pre-integrs"/>
    <property type="match status" value="1"/>
</dbReference>
<dbReference type="PANTHER" id="PTHR42648">
    <property type="entry name" value="TRANSPOSASE, PUTATIVE-RELATED"/>
    <property type="match status" value="1"/>
</dbReference>
<dbReference type="PROSITE" id="PS50994">
    <property type="entry name" value="INTEGRASE"/>
    <property type="match status" value="1"/>
</dbReference>
<dbReference type="GO" id="GO:0042575">
    <property type="term" value="C:DNA polymerase complex"/>
    <property type="evidence" value="ECO:0007669"/>
    <property type="project" value="UniProtKB-ARBA"/>
</dbReference>
<evidence type="ECO:0000256" key="2">
    <source>
        <dbReference type="ARBA" id="ARBA00022723"/>
    </source>
</evidence>
<evidence type="ECO:0000259" key="6">
    <source>
        <dbReference type="PROSITE" id="PS50994"/>
    </source>
</evidence>
<dbReference type="InterPro" id="IPR001584">
    <property type="entry name" value="Integrase_cat-core"/>
</dbReference>
<dbReference type="GO" id="GO:0003676">
    <property type="term" value="F:nucleic acid binding"/>
    <property type="evidence" value="ECO:0007669"/>
    <property type="project" value="InterPro"/>
</dbReference>
<dbReference type="Pfam" id="PF00665">
    <property type="entry name" value="rve"/>
    <property type="match status" value="1"/>
</dbReference>
<keyword evidence="1" id="KW-0645">Protease</keyword>
<dbReference type="InterPro" id="IPR025724">
    <property type="entry name" value="GAG-pre-integrase_dom"/>
</dbReference>
<reference evidence="7 8" key="1">
    <citation type="submission" date="2015-09" db="EMBL/GenBank/DDBJ databases">
        <title>Draft genome of the scarab beetle Oryctes borbonicus.</title>
        <authorList>
            <person name="Meyer J.M."/>
            <person name="Markov G.V."/>
            <person name="Baskaran P."/>
            <person name="Herrmann M."/>
            <person name="Sommer R.J."/>
            <person name="Roedelsperger C."/>
        </authorList>
    </citation>
    <scope>NUCLEOTIDE SEQUENCE [LARGE SCALE GENOMIC DNA]</scope>
    <source>
        <strain evidence="7">OB123</strain>
        <tissue evidence="7">Whole animal</tissue>
    </source>
</reference>
<evidence type="ECO:0000256" key="5">
    <source>
        <dbReference type="SAM" id="SignalP"/>
    </source>
</evidence>
<dbReference type="OrthoDB" id="6760316at2759"/>
<gene>
    <name evidence="7" type="ORF">AMK59_6683</name>
</gene>
<dbReference type="InterPro" id="IPR012337">
    <property type="entry name" value="RNaseH-like_sf"/>
</dbReference>
<keyword evidence="5" id="KW-0732">Signal</keyword>
<dbReference type="InterPro" id="IPR054722">
    <property type="entry name" value="PolX-like_BBD"/>
</dbReference>
<dbReference type="SUPFAM" id="SSF53098">
    <property type="entry name" value="Ribonuclease H-like"/>
    <property type="match status" value="1"/>
</dbReference>
<dbReference type="Gene3D" id="3.30.420.10">
    <property type="entry name" value="Ribonuclease H-like superfamily/Ribonuclease H"/>
    <property type="match status" value="1"/>
</dbReference>
<keyword evidence="4" id="KW-0378">Hydrolase</keyword>
<comment type="caution">
    <text evidence="7">The sequence shown here is derived from an EMBL/GenBank/DDBJ whole genome shotgun (WGS) entry which is preliminary data.</text>
</comment>
<dbReference type="EMBL" id="LJIG01022881">
    <property type="protein sequence ID" value="KRT78250.1"/>
    <property type="molecule type" value="Genomic_DNA"/>
</dbReference>